<evidence type="ECO:0000256" key="1">
    <source>
        <dbReference type="SAM" id="Phobius"/>
    </source>
</evidence>
<name>A0A5K3FNB3_MESCO</name>
<keyword evidence="1" id="KW-0472">Membrane</keyword>
<protein>
    <submittedName>
        <fullName evidence="2">PIG-P domain-containing protein</fullName>
    </submittedName>
</protein>
<dbReference type="AlphaFoldDB" id="A0A5K3FNB3"/>
<accession>A0A5K3FNB3</accession>
<sequence length="129" mass="14418">MPRSRIEYLSPSIKEAGKTDQALLTNHKPEPHVGASPSEFMTLATPLIVVCSSVVSFSGWLLIFLVCHWHTETETRLKPGWSNVSSHTHRYTPLPQEESCPQLLVWFPALLIIDKISSLTLPDTQRLAG</sequence>
<proteinExistence type="predicted"/>
<keyword evidence="1" id="KW-0812">Transmembrane</keyword>
<evidence type="ECO:0000313" key="2">
    <source>
        <dbReference type="WBParaSite" id="MCU_008695-RA"/>
    </source>
</evidence>
<organism evidence="2">
    <name type="scientific">Mesocestoides corti</name>
    <name type="common">Flatworm</name>
    <dbReference type="NCBI Taxonomy" id="53468"/>
    <lineage>
        <taxon>Eukaryota</taxon>
        <taxon>Metazoa</taxon>
        <taxon>Spiralia</taxon>
        <taxon>Lophotrochozoa</taxon>
        <taxon>Platyhelminthes</taxon>
        <taxon>Cestoda</taxon>
        <taxon>Eucestoda</taxon>
        <taxon>Cyclophyllidea</taxon>
        <taxon>Mesocestoididae</taxon>
        <taxon>Mesocestoides</taxon>
    </lineage>
</organism>
<feature type="transmembrane region" description="Helical" evidence="1">
    <location>
        <begin position="47"/>
        <end position="69"/>
    </location>
</feature>
<keyword evidence="1" id="KW-1133">Transmembrane helix</keyword>
<reference evidence="2" key="1">
    <citation type="submission" date="2019-11" db="UniProtKB">
        <authorList>
            <consortium name="WormBaseParasite"/>
        </authorList>
    </citation>
    <scope>IDENTIFICATION</scope>
</reference>
<dbReference type="WBParaSite" id="MCU_008695-RA">
    <property type="protein sequence ID" value="MCU_008695-RA"/>
    <property type="gene ID" value="MCU_008695"/>
</dbReference>